<proteinExistence type="predicted"/>
<reference evidence="1" key="1">
    <citation type="submission" date="2019-08" db="EMBL/GenBank/DDBJ databases">
        <authorList>
            <person name="Kucharzyk K."/>
            <person name="Murdoch R.W."/>
            <person name="Higgins S."/>
            <person name="Loffler F."/>
        </authorList>
    </citation>
    <scope>NUCLEOTIDE SEQUENCE</scope>
</reference>
<comment type="caution">
    <text evidence="1">The sequence shown here is derived from an EMBL/GenBank/DDBJ whole genome shotgun (WGS) entry which is preliminary data.</text>
</comment>
<protein>
    <submittedName>
        <fullName evidence="1">Uncharacterized protein</fullName>
    </submittedName>
</protein>
<sequence>MHHLIVNRCADGFGKALVIQEGGNCPGPPDFFLGIGVDRDGAFPRLDHFTDALKNIVEQMTCRTHLRDLCRIFQGDH</sequence>
<dbReference type="AlphaFoldDB" id="A0A645AQ57"/>
<gene>
    <name evidence="1" type="ORF">SDC9_101681</name>
</gene>
<evidence type="ECO:0000313" key="1">
    <source>
        <dbReference type="EMBL" id="MPM54898.1"/>
    </source>
</evidence>
<dbReference type="EMBL" id="VSSQ01015015">
    <property type="protein sequence ID" value="MPM54898.1"/>
    <property type="molecule type" value="Genomic_DNA"/>
</dbReference>
<organism evidence="1">
    <name type="scientific">bioreactor metagenome</name>
    <dbReference type="NCBI Taxonomy" id="1076179"/>
    <lineage>
        <taxon>unclassified sequences</taxon>
        <taxon>metagenomes</taxon>
        <taxon>ecological metagenomes</taxon>
    </lineage>
</organism>
<name>A0A645AQ57_9ZZZZ</name>
<accession>A0A645AQ57</accession>